<reference evidence="11 12" key="1">
    <citation type="submission" date="2023-06" db="EMBL/GenBank/DDBJ databases">
        <title>Roseiconus lacunae JC819 isolated from Gulf of Mannar region, Tamil Nadu.</title>
        <authorList>
            <person name="Pk S."/>
            <person name="Ch S."/>
            <person name="Ch V.R."/>
        </authorList>
    </citation>
    <scope>NUCLEOTIDE SEQUENCE [LARGE SCALE GENOMIC DNA]</scope>
    <source>
        <strain evidence="11 12">JC819</strain>
    </source>
</reference>
<protein>
    <recommendedName>
        <fullName evidence="3 9">Biotin carboxyl carrier protein of acetyl-CoA carboxylase</fullName>
    </recommendedName>
</protein>
<evidence type="ECO:0000256" key="4">
    <source>
        <dbReference type="ARBA" id="ARBA00022516"/>
    </source>
</evidence>
<evidence type="ECO:0000256" key="8">
    <source>
        <dbReference type="ARBA" id="ARBA00023267"/>
    </source>
</evidence>
<dbReference type="RefSeq" id="WP_149495157.1">
    <property type="nucleotide sequence ID" value="NZ_JAJMQV010000188.1"/>
</dbReference>
<sequence length="162" mass="17051">MSKGKQSSGESVFELDRIRDIVKLMEEHDLTEVDLQQGDDRIKLGRGTAIPVAPAAVPMAAPAAPVAPAGGAAAPAGGGDDGTITINSPMVGTYYAKPNPEAEPFVQVGQNINADTIVCIIEAMKVFNEIPAECSGRVVEILVSDQEAVDFNKPLIRIQPNN</sequence>
<comment type="function">
    <text evidence="1 9">This protein is a component of the acetyl coenzyme A carboxylase complex; first, biotin carboxylase catalyzes the carboxylation of the carrier protein and then the transcarboxylase transfers the carboxyl group to form malonyl-CoA.</text>
</comment>
<keyword evidence="7 9" id="KW-0275">Fatty acid biosynthesis</keyword>
<evidence type="ECO:0000313" key="11">
    <source>
        <dbReference type="EMBL" id="MDM4013958.1"/>
    </source>
</evidence>
<dbReference type="EMBL" id="JASZZN010000001">
    <property type="protein sequence ID" value="MDM4013958.1"/>
    <property type="molecule type" value="Genomic_DNA"/>
</dbReference>
<organism evidence="11 12">
    <name type="scientific">Roseiconus lacunae</name>
    <dbReference type="NCBI Taxonomy" id="2605694"/>
    <lineage>
        <taxon>Bacteria</taxon>
        <taxon>Pseudomonadati</taxon>
        <taxon>Planctomycetota</taxon>
        <taxon>Planctomycetia</taxon>
        <taxon>Pirellulales</taxon>
        <taxon>Pirellulaceae</taxon>
        <taxon>Roseiconus</taxon>
    </lineage>
</organism>
<dbReference type="InterPro" id="IPR000089">
    <property type="entry name" value="Biotin_lipoyl"/>
</dbReference>
<dbReference type="InterPro" id="IPR011053">
    <property type="entry name" value="Single_hybrid_motif"/>
</dbReference>
<evidence type="ECO:0000313" key="12">
    <source>
        <dbReference type="Proteomes" id="UP001239462"/>
    </source>
</evidence>
<keyword evidence="6 9" id="KW-0443">Lipid metabolism</keyword>
<dbReference type="PROSITE" id="PS00188">
    <property type="entry name" value="BIOTIN"/>
    <property type="match status" value="1"/>
</dbReference>
<dbReference type="SUPFAM" id="SSF51230">
    <property type="entry name" value="Single hybrid motif"/>
    <property type="match status" value="1"/>
</dbReference>
<dbReference type="PANTHER" id="PTHR45266">
    <property type="entry name" value="OXALOACETATE DECARBOXYLASE ALPHA CHAIN"/>
    <property type="match status" value="1"/>
</dbReference>
<evidence type="ECO:0000256" key="9">
    <source>
        <dbReference type="RuleBase" id="RU364072"/>
    </source>
</evidence>
<feature type="domain" description="Lipoyl-binding" evidence="10">
    <location>
        <begin position="83"/>
        <end position="159"/>
    </location>
</feature>
<dbReference type="CDD" id="cd06850">
    <property type="entry name" value="biotinyl_domain"/>
    <property type="match status" value="1"/>
</dbReference>
<dbReference type="Proteomes" id="UP001239462">
    <property type="component" value="Unassembled WGS sequence"/>
</dbReference>
<proteinExistence type="predicted"/>
<dbReference type="InterPro" id="IPR050709">
    <property type="entry name" value="Biotin_Carboxyl_Carrier/Decarb"/>
</dbReference>
<dbReference type="PANTHER" id="PTHR45266:SF3">
    <property type="entry name" value="OXALOACETATE DECARBOXYLASE ALPHA CHAIN"/>
    <property type="match status" value="1"/>
</dbReference>
<keyword evidence="8 9" id="KW-0092">Biotin</keyword>
<gene>
    <name evidence="11" type="primary">accB</name>
    <name evidence="11" type="ORF">QTN89_00860</name>
</gene>
<dbReference type="InterPro" id="IPR001249">
    <property type="entry name" value="AcCoA_biotinCC"/>
</dbReference>
<keyword evidence="11" id="KW-0436">Ligase</keyword>
<dbReference type="NCBIfam" id="TIGR00531">
    <property type="entry name" value="BCCP"/>
    <property type="match status" value="1"/>
</dbReference>
<dbReference type="Gene3D" id="2.40.50.100">
    <property type="match status" value="1"/>
</dbReference>
<dbReference type="GO" id="GO:0003989">
    <property type="term" value="F:acetyl-CoA carboxylase activity"/>
    <property type="evidence" value="ECO:0007669"/>
    <property type="project" value="UniProtKB-EC"/>
</dbReference>
<dbReference type="InterPro" id="IPR001882">
    <property type="entry name" value="Biotin_BS"/>
</dbReference>
<evidence type="ECO:0000259" key="10">
    <source>
        <dbReference type="PROSITE" id="PS50968"/>
    </source>
</evidence>
<keyword evidence="5 9" id="KW-0276">Fatty acid metabolism</keyword>
<evidence type="ECO:0000256" key="7">
    <source>
        <dbReference type="ARBA" id="ARBA00023160"/>
    </source>
</evidence>
<evidence type="ECO:0000256" key="1">
    <source>
        <dbReference type="ARBA" id="ARBA00003761"/>
    </source>
</evidence>
<dbReference type="Pfam" id="PF00364">
    <property type="entry name" value="Biotin_lipoyl"/>
    <property type="match status" value="1"/>
</dbReference>
<keyword evidence="4 9" id="KW-0444">Lipid biosynthesis</keyword>
<keyword evidence="12" id="KW-1185">Reference proteome</keyword>
<dbReference type="PROSITE" id="PS50968">
    <property type="entry name" value="BIOTINYL_LIPOYL"/>
    <property type="match status" value="1"/>
</dbReference>
<name>A0ABT7PC49_9BACT</name>
<evidence type="ECO:0000256" key="3">
    <source>
        <dbReference type="ARBA" id="ARBA00017562"/>
    </source>
</evidence>
<comment type="pathway">
    <text evidence="2 9">Lipid metabolism; fatty acid biosynthesis.</text>
</comment>
<evidence type="ECO:0000256" key="2">
    <source>
        <dbReference type="ARBA" id="ARBA00005194"/>
    </source>
</evidence>
<evidence type="ECO:0000256" key="5">
    <source>
        <dbReference type="ARBA" id="ARBA00022832"/>
    </source>
</evidence>
<comment type="caution">
    <text evidence="11">The sequence shown here is derived from an EMBL/GenBank/DDBJ whole genome shotgun (WGS) entry which is preliminary data.</text>
</comment>
<dbReference type="PRINTS" id="PR01071">
    <property type="entry name" value="ACOABIOTINCC"/>
</dbReference>
<accession>A0ABT7PC49</accession>
<evidence type="ECO:0000256" key="6">
    <source>
        <dbReference type="ARBA" id="ARBA00023098"/>
    </source>
</evidence>